<evidence type="ECO:0000313" key="12">
    <source>
        <dbReference type="Proteomes" id="UP001153050"/>
    </source>
</evidence>
<accession>A0ABM9DW90</accession>
<comment type="subcellular location">
    <subcellularLocation>
        <location evidence="1">Cell membrane</location>
        <topology evidence="1">Multi-pass membrane protein</topology>
    </subcellularLocation>
</comment>
<keyword evidence="8 10" id="KW-0472">Membrane</keyword>
<keyword evidence="4" id="KW-0997">Cell inner membrane</keyword>
<evidence type="ECO:0000256" key="7">
    <source>
        <dbReference type="ARBA" id="ARBA00022989"/>
    </source>
</evidence>
<dbReference type="InterPro" id="IPR001851">
    <property type="entry name" value="ABC_transp_permease"/>
</dbReference>
<comment type="similarity">
    <text evidence="9">Belongs to the binding-protein-dependent transport system permease family. LivHM subfamily.</text>
</comment>
<gene>
    <name evidence="11" type="ORF">MES5069_270197</name>
</gene>
<comment type="caution">
    <text evidence="11">The sequence shown here is derived from an EMBL/GenBank/DDBJ whole genome shotgun (WGS) entry which is preliminary data.</text>
</comment>
<dbReference type="PANTHER" id="PTHR11795:SF371">
    <property type="entry name" value="HIGH-AFFINITY BRANCHED-CHAIN AMINO ACID TRANSPORT SYSTEM PERMEASE PROTEIN LIVH"/>
    <property type="match status" value="1"/>
</dbReference>
<name>A0ABM9DW90_9HYPH</name>
<feature type="transmembrane region" description="Helical" evidence="10">
    <location>
        <begin position="186"/>
        <end position="208"/>
    </location>
</feature>
<keyword evidence="5 10" id="KW-0812">Transmembrane</keyword>
<dbReference type="PANTHER" id="PTHR11795">
    <property type="entry name" value="BRANCHED-CHAIN AMINO ACID TRANSPORT SYSTEM PERMEASE PROTEIN LIVH"/>
    <property type="match status" value="1"/>
</dbReference>
<keyword evidence="12" id="KW-1185">Reference proteome</keyword>
<sequence>MQFFATQLLNGLTAGVVYAMLAVGYSLVYGILQQINFAHGYVYMFGTFVTASLITSGSPLWLAIAAGLVAGAVIAIVIERFAYRPVRGNRLAPTVTAVGVGLIIENVAQLIWTSRIRPMPFPFQADIIRLGPVVLSPLQILVAAVGLAMAALLWVISTKTDLGRAMRAVKDDLATAELMGVPVDRVVVTVYVLGALFGVVGGILYGAYYNTLSVTMGFSGTLNAFTATVIGGIGSVWGAFAGGLFLGVLQAMVTGYVSSALLNTVTFTLLIAFLLFRPTGIAGVQVASRP</sequence>
<dbReference type="RefSeq" id="WP_254018572.1">
    <property type="nucleotide sequence ID" value="NZ_CAKXZT010000121.1"/>
</dbReference>
<dbReference type="EMBL" id="CAKXZT010000121">
    <property type="protein sequence ID" value="CAH2401003.1"/>
    <property type="molecule type" value="Genomic_DNA"/>
</dbReference>
<dbReference type="Pfam" id="PF02653">
    <property type="entry name" value="BPD_transp_2"/>
    <property type="match status" value="1"/>
</dbReference>
<feature type="transmembrane region" description="Helical" evidence="10">
    <location>
        <begin position="12"/>
        <end position="32"/>
    </location>
</feature>
<keyword evidence="3" id="KW-1003">Cell membrane</keyword>
<evidence type="ECO:0000256" key="8">
    <source>
        <dbReference type="ARBA" id="ARBA00023136"/>
    </source>
</evidence>
<feature type="transmembrane region" description="Helical" evidence="10">
    <location>
        <begin position="228"/>
        <end position="249"/>
    </location>
</feature>
<feature type="transmembrane region" description="Helical" evidence="10">
    <location>
        <begin position="37"/>
        <end position="54"/>
    </location>
</feature>
<evidence type="ECO:0000256" key="4">
    <source>
        <dbReference type="ARBA" id="ARBA00022519"/>
    </source>
</evidence>
<evidence type="ECO:0000256" key="9">
    <source>
        <dbReference type="ARBA" id="ARBA00037998"/>
    </source>
</evidence>
<feature type="transmembrane region" description="Helical" evidence="10">
    <location>
        <begin position="132"/>
        <end position="156"/>
    </location>
</feature>
<dbReference type="Proteomes" id="UP001153050">
    <property type="component" value="Unassembled WGS sequence"/>
</dbReference>
<organism evidence="11 12">
    <name type="scientific">Mesorhizobium escarrei</name>
    <dbReference type="NCBI Taxonomy" id="666018"/>
    <lineage>
        <taxon>Bacteria</taxon>
        <taxon>Pseudomonadati</taxon>
        <taxon>Pseudomonadota</taxon>
        <taxon>Alphaproteobacteria</taxon>
        <taxon>Hyphomicrobiales</taxon>
        <taxon>Phyllobacteriaceae</taxon>
        <taxon>Mesorhizobium</taxon>
    </lineage>
</organism>
<evidence type="ECO:0000256" key="3">
    <source>
        <dbReference type="ARBA" id="ARBA00022475"/>
    </source>
</evidence>
<proteinExistence type="inferred from homology"/>
<feature type="transmembrane region" description="Helical" evidence="10">
    <location>
        <begin position="256"/>
        <end position="276"/>
    </location>
</feature>
<evidence type="ECO:0000256" key="10">
    <source>
        <dbReference type="SAM" id="Phobius"/>
    </source>
</evidence>
<evidence type="ECO:0000313" key="11">
    <source>
        <dbReference type="EMBL" id="CAH2401003.1"/>
    </source>
</evidence>
<dbReference type="InterPro" id="IPR052157">
    <property type="entry name" value="BCAA_transport_permease"/>
</dbReference>
<dbReference type="CDD" id="cd06582">
    <property type="entry name" value="TM_PBP1_LivH_like"/>
    <property type="match status" value="1"/>
</dbReference>
<keyword evidence="7 10" id="KW-1133">Transmembrane helix</keyword>
<feature type="transmembrane region" description="Helical" evidence="10">
    <location>
        <begin position="91"/>
        <end position="112"/>
    </location>
</feature>
<evidence type="ECO:0000256" key="5">
    <source>
        <dbReference type="ARBA" id="ARBA00022692"/>
    </source>
</evidence>
<reference evidence="11 12" key="1">
    <citation type="submission" date="2022-03" db="EMBL/GenBank/DDBJ databases">
        <authorList>
            <person name="Brunel B."/>
        </authorList>
    </citation>
    <scope>NUCLEOTIDE SEQUENCE [LARGE SCALE GENOMIC DNA]</scope>
    <source>
        <strain evidence="11">STM5069sample</strain>
    </source>
</reference>
<evidence type="ECO:0000256" key="1">
    <source>
        <dbReference type="ARBA" id="ARBA00004651"/>
    </source>
</evidence>
<protein>
    <submittedName>
        <fullName evidence="11">Branched-chain amino acid ABC-type transport system, permease component</fullName>
    </submittedName>
</protein>
<feature type="transmembrane region" description="Helical" evidence="10">
    <location>
        <begin position="60"/>
        <end position="79"/>
    </location>
</feature>
<evidence type="ECO:0000256" key="2">
    <source>
        <dbReference type="ARBA" id="ARBA00022448"/>
    </source>
</evidence>
<evidence type="ECO:0000256" key="6">
    <source>
        <dbReference type="ARBA" id="ARBA00022970"/>
    </source>
</evidence>
<keyword evidence="2" id="KW-0813">Transport</keyword>
<keyword evidence="6" id="KW-0029">Amino-acid transport</keyword>